<dbReference type="AlphaFoldDB" id="A0A547PES0"/>
<protein>
    <submittedName>
        <fullName evidence="1">Glycosyltransferase family 1 protein</fullName>
    </submittedName>
</protein>
<dbReference type="EMBL" id="VHJK01000001">
    <property type="protein sequence ID" value="TRD12627.1"/>
    <property type="molecule type" value="Genomic_DNA"/>
</dbReference>
<dbReference type="SUPFAM" id="SSF53756">
    <property type="entry name" value="UDP-Glycosyltransferase/glycogen phosphorylase"/>
    <property type="match status" value="1"/>
</dbReference>
<evidence type="ECO:0000313" key="1">
    <source>
        <dbReference type="EMBL" id="TRD12627.1"/>
    </source>
</evidence>
<dbReference type="InterPro" id="IPR050194">
    <property type="entry name" value="Glycosyltransferase_grp1"/>
</dbReference>
<dbReference type="PANTHER" id="PTHR45947:SF3">
    <property type="entry name" value="SULFOQUINOVOSYL TRANSFERASE SQD2"/>
    <property type="match status" value="1"/>
</dbReference>
<dbReference type="Gene3D" id="3.40.50.2000">
    <property type="entry name" value="Glycogen Phosphorylase B"/>
    <property type="match status" value="2"/>
</dbReference>
<evidence type="ECO:0000313" key="2">
    <source>
        <dbReference type="Proteomes" id="UP000316343"/>
    </source>
</evidence>
<keyword evidence="2" id="KW-1185">Reference proteome</keyword>
<organism evidence="1 2">
    <name type="scientific">Erythrobacter insulae</name>
    <dbReference type="NCBI Taxonomy" id="2584124"/>
    <lineage>
        <taxon>Bacteria</taxon>
        <taxon>Pseudomonadati</taxon>
        <taxon>Pseudomonadota</taxon>
        <taxon>Alphaproteobacteria</taxon>
        <taxon>Sphingomonadales</taxon>
        <taxon>Erythrobacteraceae</taxon>
        <taxon>Erythrobacter/Porphyrobacter group</taxon>
        <taxon>Erythrobacter</taxon>
    </lineage>
</organism>
<comment type="caution">
    <text evidence="1">The sequence shown here is derived from an EMBL/GenBank/DDBJ whole genome shotgun (WGS) entry which is preliminary data.</text>
</comment>
<sequence length="411" mass="46323">MPENMLVCDLTQSWSASGGGGISTYLKEKRKYFLEHSDHRLLQIVPGPEDKITVEGRTIFAEVGAPQVWGSPNYRWINRNDKVFELLREYQPNIIESQCPWVLPWLAIRHRWRFPDTALVAGYRTDFPNAQIYRVMKDLSGHYPATFFKNLGYFYAWLTYNRFDRVYTLNREAERMLNNVGQKNTGLLGLGVNVDQFSRDHRDPDYRAKVGLPEGDGPLLIYAGRLDNEKRAYTLVDMFKNLPPDLGAGMVLLGEGKLRESLIEQSQGLPIAFPGYVTNRKDLATALASCDIYVSGMADETFGISVLEAQASGLPVVGVSGGAMPERVPDGTGLLGPVDDFISMANNVVKVWRGDYQSMRDRSVELANSHNRWKETFEQLINVEYVEALKGRDARRDGAIAEPLKRALSFS</sequence>
<dbReference type="OrthoDB" id="9802525at2"/>
<dbReference type="Pfam" id="PF13692">
    <property type="entry name" value="Glyco_trans_1_4"/>
    <property type="match status" value="1"/>
</dbReference>
<reference evidence="1 2" key="1">
    <citation type="submission" date="2019-06" db="EMBL/GenBank/DDBJ databases">
        <title>Erythrobacter insulae sp. nov., isolated from a tidal flat.</title>
        <authorList>
            <person name="Yoon J.-H."/>
        </authorList>
    </citation>
    <scope>NUCLEOTIDE SEQUENCE [LARGE SCALE GENOMIC DNA]</scope>
    <source>
        <strain evidence="1 2">JBTF-M21</strain>
    </source>
</reference>
<gene>
    <name evidence="1" type="ORF">FGU71_00515</name>
</gene>
<keyword evidence="1" id="KW-0808">Transferase</keyword>
<accession>A0A547PES0</accession>
<dbReference type="Proteomes" id="UP000316343">
    <property type="component" value="Unassembled WGS sequence"/>
</dbReference>
<proteinExistence type="predicted"/>
<dbReference type="PANTHER" id="PTHR45947">
    <property type="entry name" value="SULFOQUINOVOSYL TRANSFERASE SQD2"/>
    <property type="match status" value="1"/>
</dbReference>
<dbReference type="GO" id="GO:0016757">
    <property type="term" value="F:glycosyltransferase activity"/>
    <property type="evidence" value="ECO:0007669"/>
    <property type="project" value="UniProtKB-ARBA"/>
</dbReference>
<name>A0A547PES0_9SPHN</name>